<proteinExistence type="predicted"/>
<accession>A0A0A9CD80</accession>
<organism evidence="1">
    <name type="scientific">Arundo donax</name>
    <name type="common">Giant reed</name>
    <name type="synonym">Donax arundinaceus</name>
    <dbReference type="NCBI Taxonomy" id="35708"/>
    <lineage>
        <taxon>Eukaryota</taxon>
        <taxon>Viridiplantae</taxon>
        <taxon>Streptophyta</taxon>
        <taxon>Embryophyta</taxon>
        <taxon>Tracheophyta</taxon>
        <taxon>Spermatophyta</taxon>
        <taxon>Magnoliopsida</taxon>
        <taxon>Liliopsida</taxon>
        <taxon>Poales</taxon>
        <taxon>Poaceae</taxon>
        <taxon>PACMAD clade</taxon>
        <taxon>Arundinoideae</taxon>
        <taxon>Arundineae</taxon>
        <taxon>Arundo</taxon>
    </lineage>
</organism>
<evidence type="ECO:0000313" key="1">
    <source>
        <dbReference type="EMBL" id="JAD74269.1"/>
    </source>
</evidence>
<name>A0A0A9CD80_ARUDO</name>
<reference evidence="1" key="2">
    <citation type="journal article" date="2015" name="Data Brief">
        <title>Shoot transcriptome of the giant reed, Arundo donax.</title>
        <authorList>
            <person name="Barrero R.A."/>
            <person name="Guerrero F.D."/>
            <person name="Moolhuijzen P."/>
            <person name="Goolsby J.A."/>
            <person name="Tidwell J."/>
            <person name="Bellgard S.E."/>
            <person name="Bellgard M.I."/>
        </authorList>
    </citation>
    <scope>NUCLEOTIDE SEQUENCE</scope>
    <source>
        <tissue evidence="1">Shoot tissue taken approximately 20 cm above the soil surface</tissue>
    </source>
</reference>
<dbReference type="EMBL" id="GBRH01223626">
    <property type="protein sequence ID" value="JAD74269.1"/>
    <property type="molecule type" value="Transcribed_RNA"/>
</dbReference>
<reference evidence="1" key="1">
    <citation type="submission" date="2014-09" db="EMBL/GenBank/DDBJ databases">
        <authorList>
            <person name="Magalhaes I.L.F."/>
            <person name="Oliveira U."/>
            <person name="Santos F.R."/>
            <person name="Vidigal T.H.D.A."/>
            <person name="Brescovit A.D."/>
            <person name="Santos A.J."/>
        </authorList>
    </citation>
    <scope>NUCLEOTIDE SEQUENCE</scope>
    <source>
        <tissue evidence="1">Shoot tissue taken approximately 20 cm above the soil surface</tissue>
    </source>
</reference>
<protein>
    <submittedName>
        <fullName evidence="1">Uncharacterized protein</fullName>
    </submittedName>
</protein>
<dbReference type="AlphaFoldDB" id="A0A0A9CD80"/>
<sequence length="26" mass="2806">MTHSPMLRVLNIIPVIVFASRVPGGT</sequence>